<protein>
    <submittedName>
        <fullName evidence="1">Uncharacterized protein</fullName>
    </submittedName>
</protein>
<dbReference type="Proteomes" id="UP001381693">
    <property type="component" value="Unassembled WGS sequence"/>
</dbReference>
<keyword evidence="2" id="KW-1185">Reference proteome</keyword>
<accession>A0AAN8ZTX4</accession>
<reference evidence="1 2" key="1">
    <citation type="submission" date="2023-11" db="EMBL/GenBank/DDBJ databases">
        <title>Halocaridina rubra genome assembly.</title>
        <authorList>
            <person name="Smith C."/>
        </authorList>
    </citation>
    <scope>NUCLEOTIDE SEQUENCE [LARGE SCALE GENOMIC DNA]</scope>
    <source>
        <strain evidence="1">EP-1</strain>
        <tissue evidence="1">Whole</tissue>
    </source>
</reference>
<evidence type="ECO:0000313" key="2">
    <source>
        <dbReference type="Proteomes" id="UP001381693"/>
    </source>
</evidence>
<gene>
    <name evidence="1" type="ORF">SK128_006225</name>
</gene>
<proteinExistence type="predicted"/>
<feature type="non-terminal residue" evidence="1">
    <location>
        <position position="110"/>
    </location>
</feature>
<organism evidence="1 2">
    <name type="scientific">Halocaridina rubra</name>
    <name type="common">Hawaiian red shrimp</name>
    <dbReference type="NCBI Taxonomy" id="373956"/>
    <lineage>
        <taxon>Eukaryota</taxon>
        <taxon>Metazoa</taxon>
        <taxon>Ecdysozoa</taxon>
        <taxon>Arthropoda</taxon>
        <taxon>Crustacea</taxon>
        <taxon>Multicrustacea</taxon>
        <taxon>Malacostraca</taxon>
        <taxon>Eumalacostraca</taxon>
        <taxon>Eucarida</taxon>
        <taxon>Decapoda</taxon>
        <taxon>Pleocyemata</taxon>
        <taxon>Caridea</taxon>
        <taxon>Atyoidea</taxon>
        <taxon>Atyidae</taxon>
        <taxon>Halocaridina</taxon>
    </lineage>
</organism>
<evidence type="ECO:0000313" key="1">
    <source>
        <dbReference type="EMBL" id="KAK7068436.1"/>
    </source>
</evidence>
<sequence>MSVVLPSKDWQLPVSAIRPHSSFNYAREEVKSWDLFQKELDEALTYFPPELVSVDLLGLRDDSEFNVKNEVWGISSTDRRGSLVKQFINEKDFDLWNEGTPTRMDPIMEL</sequence>
<comment type="caution">
    <text evidence="1">The sequence shown here is derived from an EMBL/GenBank/DDBJ whole genome shotgun (WGS) entry which is preliminary data.</text>
</comment>
<name>A0AAN8ZTX4_HALRR</name>
<dbReference type="AlphaFoldDB" id="A0AAN8ZTX4"/>
<dbReference type="EMBL" id="JAXCGZ010017246">
    <property type="protein sequence ID" value="KAK7068436.1"/>
    <property type="molecule type" value="Genomic_DNA"/>
</dbReference>